<evidence type="ECO:0000259" key="11">
    <source>
        <dbReference type="PROSITE" id="PS50011"/>
    </source>
</evidence>
<dbReference type="Gene3D" id="1.10.510.10">
    <property type="entry name" value="Transferase(Phosphotransferase) domain 1"/>
    <property type="match status" value="1"/>
</dbReference>
<keyword evidence="3" id="KW-0808">Transferase</keyword>
<dbReference type="CDD" id="cd00180">
    <property type="entry name" value="PKc"/>
    <property type="match status" value="1"/>
</dbReference>
<proteinExistence type="predicted"/>
<comment type="caution">
    <text evidence="12">The sequence shown here is derived from an EMBL/GenBank/DDBJ whole genome shotgun (WGS) entry which is preliminary data.</text>
</comment>
<dbReference type="CDD" id="cd04508">
    <property type="entry name" value="Tudor_SF"/>
    <property type="match status" value="1"/>
</dbReference>
<protein>
    <recommendedName>
        <fullName evidence="1">non-specific serine/threonine protein kinase</fullName>
        <ecNumber evidence="1">2.7.11.1</ecNumber>
    </recommendedName>
</protein>
<evidence type="ECO:0000256" key="9">
    <source>
        <dbReference type="PROSITE-ProRule" id="PRU10141"/>
    </source>
</evidence>
<name>A0A9W7KYD5_9STRA</name>
<dbReference type="InterPro" id="IPR000719">
    <property type="entry name" value="Prot_kinase_dom"/>
</dbReference>
<keyword evidence="5" id="KW-0418">Kinase</keyword>
<dbReference type="OrthoDB" id="441293at2759"/>
<feature type="domain" description="Protein kinase" evidence="11">
    <location>
        <begin position="1208"/>
        <end position="1473"/>
    </location>
</feature>
<comment type="catalytic activity">
    <reaction evidence="8">
        <text>L-seryl-[protein] + ATP = O-phospho-L-seryl-[protein] + ADP + H(+)</text>
        <dbReference type="Rhea" id="RHEA:17989"/>
        <dbReference type="Rhea" id="RHEA-COMP:9863"/>
        <dbReference type="Rhea" id="RHEA-COMP:11604"/>
        <dbReference type="ChEBI" id="CHEBI:15378"/>
        <dbReference type="ChEBI" id="CHEBI:29999"/>
        <dbReference type="ChEBI" id="CHEBI:30616"/>
        <dbReference type="ChEBI" id="CHEBI:83421"/>
        <dbReference type="ChEBI" id="CHEBI:456216"/>
        <dbReference type="EC" id="2.7.11.1"/>
    </reaction>
</comment>
<dbReference type="GO" id="GO:0005524">
    <property type="term" value="F:ATP binding"/>
    <property type="evidence" value="ECO:0007669"/>
    <property type="project" value="UniProtKB-UniRule"/>
</dbReference>
<dbReference type="SUPFAM" id="SSF56112">
    <property type="entry name" value="Protein kinase-like (PK-like)"/>
    <property type="match status" value="1"/>
</dbReference>
<dbReference type="Proteomes" id="UP001165122">
    <property type="component" value="Unassembled WGS sequence"/>
</dbReference>
<gene>
    <name evidence="12" type="ORF">TrLO_g10283</name>
</gene>
<keyword evidence="13" id="KW-1185">Reference proteome</keyword>
<feature type="region of interest" description="Disordered" evidence="10">
    <location>
        <begin position="437"/>
        <end position="494"/>
    </location>
</feature>
<feature type="region of interest" description="Disordered" evidence="10">
    <location>
        <begin position="1001"/>
        <end position="1021"/>
    </location>
</feature>
<dbReference type="PANTHER" id="PTHR24361">
    <property type="entry name" value="MITOGEN-ACTIVATED KINASE KINASE KINASE"/>
    <property type="match status" value="1"/>
</dbReference>
<evidence type="ECO:0000256" key="7">
    <source>
        <dbReference type="ARBA" id="ARBA00047899"/>
    </source>
</evidence>
<feature type="binding site" evidence="9">
    <location>
        <position position="1247"/>
    </location>
    <ligand>
        <name>ATP</name>
        <dbReference type="ChEBI" id="CHEBI:30616"/>
    </ligand>
</feature>
<evidence type="ECO:0000256" key="3">
    <source>
        <dbReference type="ARBA" id="ARBA00022679"/>
    </source>
</evidence>
<dbReference type="PROSITE" id="PS00107">
    <property type="entry name" value="PROTEIN_KINASE_ATP"/>
    <property type="match status" value="1"/>
</dbReference>
<dbReference type="EMBL" id="BRXW01000237">
    <property type="protein sequence ID" value="GMI15755.1"/>
    <property type="molecule type" value="Genomic_DNA"/>
</dbReference>
<evidence type="ECO:0000256" key="10">
    <source>
        <dbReference type="SAM" id="MobiDB-lite"/>
    </source>
</evidence>
<dbReference type="SMART" id="SM00220">
    <property type="entry name" value="S_TKc"/>
    <property type="match status" value="1"/>
</dbReference>
<keyword evidence="2" id="KW-0723">Serine/threonine-protein kinase</keyword>
<dbReference type="Gene3D" id="2.30.30.140">
    <property type="match status" value="1"/>
</dbReference>
<sequence length="1473" mass="160258">MIPCTLQLAPAPSTAPPRSSILSSITGSRPKVYLSTTPTDDEDEDLVAFCAPSLNAIKNLPAHSSTLCFLPASSTTDEMKGILQENDPTSSTSSSTSYLKTKLKNLAATISPRLPDTSSTINATSTKFSLYILNSKLNGEIESIPVEGCIGAYSSNSGSFINSEDSTCIQGFNWLTSAKSSIGLIKTISFESLTLTTKLSERVLNIKTTFEECLLKCLGHDDTVNVGAGRGELDDVDEEEVSEDLIAFLSHFLEITAAATTTTTSTDLTTKLKNFRNKLLTKQLLKPTIKMTSLNPSFLPKPLTLTLDLNPILSTTLNKINSNQGNHTPNILSFRSPNVTHRGATPSLNLNLNEGNLNEGNLNEGNLNEGNLNEGESEEAAEVRDRILVPGLNLNLAIGMRKVPPFQPPSNALEEDLEVGQGRYDLSLLSSRLSNRNANAGNANEVGLMSPKLSSRSTRRTARETERQSSGFNTQRTGREGYGTARDRGNGNNNILVSRSVSVNKGSLKSLIGEGQGKKLVFSGREESDRTDTRRTGRTGRREDNITEAVRNLGRSVGRAMAVQSLPKLDVKSFEIAKYCGCSGFLVLFEGEEWGKRVGEAVEFGKEAGKGAGKEAGDGDEACVLLARYWRRLHDFVLTTDFKGKAMFKEFEKFQQECPPPSADKLSATDFAKATRNIWKDLIKEIEVITNTIVRREVDKLPSEEVELGLGRIVSLYIFKGVSAWSLKSHLNGGGGGFEKVVDDVICDMIRMPGSEEWAELENCGFTYLVECWVKLKEAGGGKNNNHNNKDVEESFVSEWIEGALAKGKENTGRQHVKHTNSIISRAMNFLPAVESLLSMLRYPPEPIIGTHMLSTLLPKLKQENIRKVPVGVWDSVECAVLKNLIILSKNVKSKDDDYAQELVGKCLEQLAILNDLTMSKSIVEEEVVRLKFEVIKIKEEVVVPKTKEKEKGEPVVVFEIGARVDGKFDINGRDRWFAGVVLGVEGDEYDVLYDDGDYGQGTGKDSVRKSKNRKAPPEASVVAIAEGKAGKKHSKHVEKGVGGEWFRGDEEGGEEEEDTHSIMDDSLADASMNSDTMGESDSIFMSIPSNLPLKESGRGLGGGLGGGLSKSLSLKNMPVGRTLTGVEQAEAEAETWSQHFSNENKLSMVSLFAKMVARGGIVNGVDKLKTVLGRTKGGRVPESEEISTLLKILRPLPAELLEGWKKENGGLVLGSGRFGTVRKVGGFAWKVVDASSPIVDVQAVVKEIETLQMLAECDNILKMTGFGSLGDDGEDIVIVTELCSGSLKSWREGIAEGGGKVDLKVVLEMWASVCGAVTSLASNGLIHHDIKCDNIFFREGGVCVLGDFGEVERVGARGMGEARARGTECIQSPEVVEVVEKSKKGGVRFDRRQVNSASTASDVWQLGCLLFEMISGEFLFGDWCFPGGWGEFYLTVCKEEAGGLPLEKQPLPHGYGSQDSDFSLFRRAIFAF</sequence>
<organism evidence="12 13">
    <name type="scientific">Triparma laevis f. longispina</name>
    <dbReference type="NCBI Taxonomy" id="1714387"/>
    <lineage>
        <taxon>Eukaryota</taxon>
        <taxon>Sar</taxon>
        <taxon>Stramenopiles</taxon>
        <taxon>Ochrophyta</taxon>
        <taxon>Bolidophyceae</taxon>
        <taxon>Parmales</taxon>
        <taxon>Triparmaceae</taxon>
        <taxon>Triparma</taxon>
    </lineage>
</organism>
<comment type="catalytic activity">
    <reaction evidence="7">
        <text>L-threonyl-[protein] + ATP = O-phospho-L-threonyl-[protein] + ADP + H(+)</text>
        <dbReference type="Rhea" id="RHEA:46608"/>
        <dbReference type="Rhea" id="RHEA-COMP:11060"/>
        <dbReference type="Rhea" id="RHEA-COMP:11605"/>
        <dbReference type="ChEBI" id="CHEBI:15378"/>
        <dbReference type="ChEBI" id="CHEBI:30013"/>
        <dbReference type="ChEBI" id="CHEBI:30616"/>
        <dbReference type="ChEBI" id="CHEBI:61977"/>
        <dbReference type="ChEBI" id="CHEBI:456216"/>
        <dbReference type="EC" id="2.7.11.1"/>
    </reaction>
</comment>
<dbReference type="GO" id="GO:0004674">
    <property type="term" value="F:protein serine/threonine kinase activity"/>
    <property type="evidence" value="ECO:0007669"/>
    <property type="project" value="UniProtKB-KW"/>
</dbReference>
<keyword evidence="6 9" id="KW-0067">ATP-binding</keyword>
<dbReference type="InterPro" id="IPR011009">
    <property type="entry name" value="Kinase-like_dom_sf"/>
</dbReference>
<dbReference type="PANTHER" id="PTHR24361:SF433">
    <property type="entry name" value="PROTEIN KINASE DOMAIN-CONTAINING PROTEIN"/>
    <property type="match status" value="1"/>
</dbReference>
<evidence type="ECO:0000256" key="8">
    <source>
        <dbReference type="ARBA" id="ARBA00048679"/>
    </source>
</evidence>
<dbReference type="EC" id="2.7.11.1" evidence="1"/>
<dbReference type="PROSITE" id="PS50011">
    <property type="entry name" value="PROTEIN_KINASE_DOM"/>
    <property type="match status" value="1"/>
</dbReference>
<keyword evidence="4 9" id="KW-0547">Nucleotide-binding</keyword>
<dbReference type="InterPro" id="IPR017441">
    <property type="entry name" value="Protein_kinase_ATP_BS"/>
</dbReference>
<evidence type="ECO:0000256" key="5">
    <source>
        <dbReference type="ARBA" id="ARBA00022777"/>
    </source>
</evidence>
<evidence type="ECO:0000256" key="4">
    <source>
        <dbReference type="ARBA" id="ARBA00022741"/>
    </source>
</evidence>
<evidence type="ECO:0000256" key="2">
    <source>
        <dbReference type="ARBA" id="ARBA00022527"/>
    </source>
</evidence>
<evidence type="ECO:0000313" key="12">
    <source>
        <dbReference type="EMBL" id="GMI15755.1"/>
    </source>
</evidence>
<dbReference type="InterPro" id="IPR008271">
    <property type="entry name" value="Ser/Thr_kinase_AS"/>
</dbReference>
<feature type="region of interest" description="Disordered" evidence="10">
    <location>
        <begin position="522"/>
        <end position="541"/>
    </location>
</feature>
<dbReference type="Pfam" id="PF00069">
    <property type="entry name" value="Pkinase"/>
    <property type="match status" value="1"/>
</dbReference>
<accession>A0A9W7KYD5</accession>
<dbReference type="PROSITE" id="PS00108">
    <property type="entry name" value="PROTEIN_KINASE_ST"/>
    <property type="match status" value="1"/>
</dbReference>
<dbReference type="GO" id="GO:0005737">
    <property type="term" value="C:cytoplasm"/>
    <property type="evidence" value="ECO:0007669"/>
    <property type="project" value="TreeGrafter"/>
</dbReference>
<evidence type="ECO:0000256" key="6">
    <source>
        <dbReference type="ARBA" id="ARBA00022840"/>
    </source>
</evidence>
<evidence type="ECO:0000313" key="13">
    <source>
        <dbReference type="Proteomes" id="UP001165122"/>
    </source>
</evidence>
<feature type="compositionally biased region" description="Basic and acidic residues" evidence="10">
    <location>
        <begin position="524"/>
        <end position="541"/>
    </location>
</feature>
<dbReference type="InterPro" id="IPR053235">
    <property type="entry name" value="Ser_Thr_kinase"/>
</dbReference>
<reference evidence="13" key="1">
    <citation type="journal article" date="2023" name="Commun. Biol.">
        <title>Genome analysis of Parmales, the sister group of diatoms, reveals the evolutionary specialization of diatoms from phago-mixotrophs to photoautotrophs.</title>
        <authorList>
            <person name="Ban H."/>
            <person name="Sato S."/>
            <person name="Yoshikawa S."/>
            <person name="Yamada K."/>
            <person name="Nakamura Y."/>
            <person name="Ichinomiya M."/>
            <person name="Sato N."/>
            <person name="Blanc-Mathieu R."/>
            <person name="Endo H."/>
            <person name="Kuwata A."/>
            <person name="Ogata H."/>
        </authorList>
    </citation>
    <scope>NUCLEOTIDE SEQUENCE [LARGE SCALE GENOMIC DNA]</scope>
    <source>
        <strain evidence="13">NIES 3700</strain>
    </source>
</reference>
<evidence type="ECO:0000256" key="1">
    <source>
        <dbReference type="ARBA" id="ARBA00012513"/>
    </source>
</evidence>